<dbReference type="Proteomes" id="UP000033996">
    <property type="component" value="Unassembled WGS sequence"/>
</dbReference>
<evidence type="ECO:0000313" key="22">
    <source>
        <dbReference type="EMBL" id="KKR07052.1"/>
    </source>
</evidence>
<evidence type="ECO:0000256" key="19">
    <source>
        <dbReference type="ARBA" id="ARBA00044770"/>
    </source>
</evidence>
<dbReference type="GO" id="GO:0009252">
    <property type="term" value="P:peptidoglycan biosynthetic process"/>
    <property type="evidence" value="ECO:0007669"/>
    <property type="project" value="UniProtKB-KW"/>
</dbReference>
<evidence type="ECO:0000256" key="6">
    <source>
        <dbReference type="ARBA" id="ARBA00022679"/>
    </source>
</evidence>
<dbReference type="GO" id="GO:0032153">
    <property type="term" value="C:cell division site"/>
    <property type="evidence" value="ECO:0007669"/>
    <property type="project" value="TreeGrafter"/>
</dbReference>
<dbReference type="EC" id="2.4.99.28" evidence="19"/>
<evidence type="ECO:0000256" key="12">
    <source>
        <dbReference type="ARBA" id="ARBA00023306"/>
    </source>
</evidence>
<comment type="caution">
    <text evidence="22">The sequence shown here is derived from an EMBL/GenBank/DDBJ whole genome shotgun (WGS) entry which is preliminary data.</text>
</comment>
<dbReference type="NCBIfam" id="TIGR02614">
    <property type="entry name" value="ftsW"/>
    <property type="match status" value="1"/>
</dbReference>
<evidence type="ECO:0000256" key="15">
    <source>
        <dbReference type="ARBA" id="ARBA00033270"/>
    </source>
</evidence>
<feature type="transmembrane region" description="Helical" evidence="21">
    <location>
        <begin position="38"/>
        <end position="58"/>
    </location>
</feature>
<dbReference type="EMBL" id="LBWL01000030">
    <property type="protein sequence ID" value="KKR07052.1"/>
    <property type="molecule type" value="Genomic_DNA"/>
</dbReference>
<evidence type="ECO:0000313" key="23">
    <source>
        <dbReference type="Proteomes" id="UP000033996"/>
    </source>
</evidence>
<feature type="transmembrane region" description="Helical" evidence="21">
    <location>
        <begin position="182"/>
        <end position="199"/>
    </location>
</feature>
<keyword evidence="5" id="KW-0328">Glycosyltransferase</keyword>
<evidence type="ECO:0000256" key="3">
    <source>
        <dbReference type="ARBA" id="ARBA00022475"/>
    </source>
</evidence>
<evidence type="ECO:0000256" key="18">
    <source>
        <dbReference type="ARBA" id="ARBA00041418"/>
    </source>
</evidence>
<evidence type="ECO:0000256" key="17">
    <source>
        <dbReference type="ARBA" id="ARBA00041185"/>
    </source>
</evidence>
<dbReference type="PANTHER" id="PTHR30474">
    <property type="entry name" value="CELL CYCLE PROTEIN"/>
    <property type="match status" value="1"/>
</dbReference>
<gene>
    <name evidence="22" type="ORF">UT35_C0030G0002</name>
</gene>
<keyword evidence="3" id="KW-1003">Cell membrane</keyword>
<feature type="transmembrane region" description="Helical" evidence="21">
    <location>
        <begin position="267"/>
        <end position="287"/>
    </location>
</feature>
<dbReference type="AlphaFoldDB" id="A0A837HZE5"/>
<sequence length="357" mass="39226">MAKTLFWTILILVVFGLIMLSSAGIVDAQKKFNSPYFYFYHQLFYSVLPGLVLMFAFAKIDHRWWKKLAMPILFAGLILVALVFIPSLGQDLKGATRWIHIFGYSFQPSECLKLAMIVYLATWFSSRDERLKNWSYGMAPFFIVLAFVGVLLILQPDLGTLIVVTLISVGLYFAAGGSLKHIGIAGAIILVLMAAMIYFEPYRLDRIRTFFDPSIDPRGISYQVNQSLISIGSGGLFGNGFGNSSQKLGFLPEVVSDSIFSVVVEELGLVGGGLVILMFAWLCFIFVKIARNTRDKFGSLFVMGMGIWICSQAFLNIAANAGIAPLTGIPLPFISYGGTAMIVLLSGIGITINIAND</sequence>
<keyword evidence="10 21" id="KW-1133">Transmembrane helix</keyword>
<comment type="similarity">
    <text evidence="16">Belongs to the SEDS family. FtsW subfamily.</text>
</comment>
<feature type="transmembrane region" description="Helical" evidence="21">
    <location>
        <begin position="101"/>
        <end position="122"/>
    </location>
</feature>
<proteinExistence type="inferred from homology"/>
<name>A0A837HZE5_9BACT</name>
<evidence type="ECO:0000256" key="20">
    <source>
        <dbReference type="ARBA" id="ARBA00049902"/>
    </source>
</evidence>
<keyword evidence="6" id="KW-0808">Transferase</keyword>
<evidence type="ECO:0000256" key="21">
    <source>
        <dbReference type="SAM" id="Phobius"/>
    </source>
</evidence>
<feature type="transmembrane region" description="Helical" evidence="21">
    <location>
        <begin position="158"/>
        <end position="175"/>
    </location>
</feature>
<keyword evidence="11 21" id="KW-0472">Membrane</keyword>
<feature type="transmembrane region" description="Helical" evidence="21">
    <location>
        <begin position="70"/>
        <end position="89"/>
    </location>
</feature>
<keyword evidence="7 21" id="KW-0812">Transmembrane</keyword>
<evidence type="ECO:0000256" key="11">
    <source>
        <dbReference type="ARBA" id="ARBA00023136"/>
    </source>
</evidence>
<evidence type="ECO:0000256" key="16">
    <source>
        <dbReference type="ARBA" id="ARBA00038053"/>
    </source>
</evidence>
<organism evidence="22 23">
    <name type="scientific">Candidatus Yanofskybacteria bacterium GW2011_GWD1_39_16</name>
    <dbReference type="NCBI Taxonomy" id="1619030"/>
    <lineage>
        <taxon>Bacteria</taxon>
        <taxon>Candidatus Yanofskyibacteriota</taxon>
    </lineage>
</organism>
<dbReference type="InterPro" id="IPR018365">
    <property type="entry name" value="Cell_cycle_FtsW-rel_CS"/>
</dbReference>
<feature type="transmembrane region" description="Helical" evidence="21">
    <location>
        <begin position="299"/>
        <end position="321"/>
    </location>
</feature>
<dbReference type="PANTHER" id="PTHR30474:SF2">
    <property type="entry name" value="PEPTIDOGLYCAN GLYCOSYLTRANSFERASE FTSW-RELATED"/>
    <property type="match status" value="1"/>
</dbReference>
<evidence type="ECO:0000256" key="10">
    <source>
        <dbReference type="ARBA" id="ARBA00022989"/>
    </source>
</evidence>
<dbReference type="GO" id="GO:0008955">
    <property type="term" value="F:peptidoglycan glycosyltransferase activity"/>
    <property type="evidence" value="ECO:0007669"/>
    <property type="project" value="UniProtKB-EC"/>
</dbReference>
<protein>
    <recommendedName>
        <fullName evidence="17">Probable peptidoglycan glycosyltransferase FtsW</fullName>
        <ecNumber evidence="19">2.4.99.28</ecNumber>
    </recommendedName>
    <alternativeName>
        <fullName evidence="18">Cell division protein FtsW</fullName>
    </alternativeName>
    <alternativeName>
        <fullName evidence="15">Cell wall polymerase</fullName>
    </alternativeName>
    <alternativeName>
        <fullName evidence="14">Peptidoglycan polymerase</fullName>
    </alternativeName>
</protein>
<dbReference type="InterPro" id="IPR013437">
    <property type="entry name" value="FtsW"/>
</dbReference>
<keyword evidence="12" id="KW-0131">Cell cycle</keyword>
<keyword evidence="9" id="KW-0573">Peptidoglycan synthesis</keyword>
<dbReference type="GO" id="GO:0071555">
    <property type="term" value="P:cell wall organization"/>
    <property type="evidence" value="ECO:0007669"/>
    <property type="project" value="UniProtKB-KW"/>
</dbReference>
<evidence type="ECO:0000256" key="2">
    <source>
        <dbReference type="ARBA" id="ARBA00004752"/>
    </source>
</evidence>
<evidence type="ECO:0000256" key="9">
    <source>
        <dbReference type="ARBA" id="ARBA00022984"/>
    </source>
</evidence>
<feature type="transmembrane region" description="Helical" evidence="21">
    <location>
        <begin position="134"/>
        <end position="152"/>
    </location>
</feature>
<dbReference type="PROSITE" id="PS00428">
    <property type="entry name" value="FTSW_RODA_SPOVE"/>
    <property type="match status" value="1"/>
</dbReference>
<comment type="subcellular location">
    <subcellularLocation>
        <location evidence="1">Cell membrane</location>
        <topology evidence="1">Multi-pass membrane protein</topology>
    </subcellularLocation>
</comment>
<evidence type="ECO:0000256" key="14">
    <source>
        <dbReference type="ARBA" id="ARBA00032370"/>
    </source>
</evidence>
<dbReference type="GO" id="GO:0008360">
    <property type="term" value="P:regulation of cell shape"/>
    <property type="evidence" value="ECO:0007669"/>
    <property type="project" value="UniProtKB-KW"/>
</dbReference>
<evidence type="ECO:0000256" key="5">
    <source>
        <dbReference type="ARBA" id="ARBA00022676"/>
    </source>
</evidence>
<evidence type="ECO:0000256" key="8">
    <source>
        <dbReference type="ARBA" id="ARBA00022960"/>
    </source>
</evidence>
<dbReference type="GO" id="GO:0015648">
    <property type="term" value="F:lipid-linked peptidoglycan transporter activity"/>
    <property type="evidence" value="ECO:0007669"/>
    <property type="project" value="TreeGrafter"/>
</dbReference>
<evidence type="ECO:0000256" key="4">
    <source>
        <dbReference type="ARBA" id="ARBA00022618"/>
    </source>
</evidence>
<comment type="pathway">
    <text evidence="2">Cell wall biogenesis; peptidoglycan biosynthesis.</text>
</comment>
<reference evidence="22 23" key="1">
    <citation type="journal article" date="2015" name="Nature">
        <title>rRNA introns, odd ribosomes, and small enigmatic genomes across a large radiation of phyla.</title>
        <authorList>
            <person name="Brown C.T."/>
            <person name="Hug L.A."/>
            <person name="Thomas B.C."/>
            <person name="Sharon I."/>
            <person name="Castelle C.J."/>
            <person name="Singh A."/>
            <person name="Wilkins M.J."/>
            <person name="Williams K.H."/>
            <person name="Banfield J.F."/>
        </authorList>
    </citation>
    <scope>NUCLEOTIDE SEQUENCE [LARGE SCALE GENOMIC DNA]</scope>
</reference>
<keyword evidence="8" id="KW-0133">Cell shape</keyword>
<dbReference type="GO" id="GO:0005886">
    <property type="term" value="C:plasma membrane"/>
    <property type="evidence" value="ECO:0007669"/>
    <property type="project" value="UniProtKB-SubCell"/>
</dbReference>
<dbReference type="InterPro" id="IPR001182">
    <property type="entry name" value="FtsW/RodA"/>
</dbReference>
<keyword evidence="4" id="KW-0132">Cell division</keyword>
<evidence type="ECO:0000256" key="13">
    <source>
        <dbReference type="ARBA" id="ARBA00023316"/>
    </source>
</evidence>
<feature type="transmembrane region" description="Helical" evidence="21">
    <location>
        <begin position="333"/>
        <end position="355"/>
    </location>
</feature>
<accession>A0A837HZE5</accession>
<dbReference type="Pfam" id="PF01098">
    <property type="entry name" value="FTSW_RODA_SPOVE"/>
    <property type="match status" value="1"/>
</dbReference>
<keyword evidence="13" id="KW-0961">Cell wall biogenesis/degradation</keyword>
<dbReference type="GO" id="GO:0051301">
    <property type="term" value="P:cell division"/>
    <property type="evidence" value="ECO:0007669"/>
    <property type="project" value="UniProtKB-KW"/>
</dbReference>
<comment type="catalytic activity">
    <reaction evidence="20">
        <text>[GlcNAc-(1-&gt;4)-Mur2Ac(oyl-L-Ala-gamma-D-Glu-L-Lys-D-Ala-D-Ala)](n)-di-trans,octa-cis-undecaprenyl diphosphate + beta-D-GlcNAc-(1-&gt;4)-Mur2Ac(oyl-L-Ala-gamma-D-Glu-L-Lys-D-Ala-D-Ala)-di-trans,octa-cis-undecaprenyl diphosphate = [GlcNAc-(1-&gt;4)-Mur2Ac(oyl-L-Ala-gamma-D-Glu-L-Lys-D-Ala-D-Ala)](n+1)-di-trans,octa-cis-undecaprenyl diphosphate + di-trans,octa-cis-undecaprenyl diphosphate + H(+)</text>
        <dbReference type="Rhea" id="RHEA:23708"/>
        <dbReference type="Rhea" id="RHEA-COMP:9602"/>
        <dbReference type="Rhea" id="RHEA-COMP:9603"/>
        <dbReference type="ChEBI" id="CHEBI:15378"/>
        <dbReference type="ChEBI" id="CHEBI:58405"/>
        <dbReference type="ChEBI" id="CHEBI:60033"/>
        <dbReference type="ChEBI" id="CHEBI:78435"/>
        <dbReference type="EC" id="2.4.99.28"/>
    </reaction>
</comment>
<evidence type="ECO:0000256" key="1">
    <source>
        <dbReference type="ARBA" id="ARBA00004651"/>
    </source>
</evidence>
<evidence type="ECO:0000256" key="7">
    <source>
        <dbReference type="ARBA" id="ARBA00022692"/>
    </source>
</evidence>